<proteinExistence type="predicted"/>
<organism evidence="19 20">
    <name type="scientific">Duganella callida</name>
    <dbReference type="NCBI Taxonomy" id="2561932"/>
    <lineage>
        <taxon>Bacteria</taxon>
        <taxon>Pseudomonadati</taxon>
        <taxon>Pseudomonadota</taxon>
        <taxon>Betaproteobacteria</taxon>
        <taxon>Burkholderiales</taxon>
        <taxon>Oxalobacteraceae</taxon>
        <taxon>Telluria group</taxon>
        <taxon>Duganella</taxon>
    </lineage>
</organism>
<dbReference type="FunFam" id="3.30.565.10:FF:000016">
    <property type="entry name" value="Chemotaxis protein CheA, putative"/>
    <property type="match status" value="1"/>
</dbReference>
<feature type="domain" description="CheW-like" evidence="17">
    <location>
        <begin position="594"/>
        <end position="729"/>
    </location>
</feature>
<dbReference type="InterPro" id="IPR036097">
    <property type="entry name" value="HisK_dim/P_sf"/>
</dbReference>
<evidence type="ECO:0000256" key="1">
    <source>
        <dbReference type="ARBA" id="ARBA00000085"/>
    </source>
</evidence>
<feature type="domain" description="Histidine kinase" evidence="16">
    <location>
        <begin position="384"/>
        <end position="592"/>
    </location>
</feature>
<evidence type="ECO:0000313" key="19">
    <source>
        <dbReference type="EMBL" id="TFW17622.1"/>
    </source>
</evidence>
<dbReference type="Gene3D" id="3.30.565.10">
    <property type="entry name" value="Histidine kinase-like ATPase, C-terminal domain"/>
    <property type="match status" value="1"/>
</dbReference>
<dbReference type="PROSITE" id="PS50109">
    <property type="entry name" value="HIS_KIN"/>
    <property type="match status" value="1"/>
</dbReference>
<dbReference type="GO" id="GO:0005737">
    <property type="term" value="C:cytoplasm"/>
    <property type="evidence" value="ECO:0007669"/>
    <property type="project" value="UniProtKB-SubCell"/>
</dbReference>
<feature type="region of interest" description="Disordered" evidence="15">
    <location>
        <begin position="323"/>
        <end position="342"/>
    </location>
</feature>
<dbReference type="InterPro" id="IPR036641">
    <property type="entry name" value="HPT_dom_sf"/>
</dbReference>
<keyword evidence="5" id="KW-0963">Cytoplasm</keyword>
<comment type="catalytic activity">
    <reaction evidence="1">
        <text>ATP + protein L-histidine = ADP + protein N-phospho-L-histidine.</text>
        <dbReference type="EC" id="2.7.13.3"/>
    </reaction>
</comment>
<evidence type="ECO:0000256" key="11">
    <source>
        <dbReference type="ARBA" id="ARBA00022840"/>
    </source>
</evidence>
<dbReference type="InterPro" id="IPR015162">
    <property type="entry name" value="CheY-binding"/>
</dbReference>
<dbReference type="SMART" id="SM00073">
    <property type="entry name" value="HPT"/>
    <property type="match status" value="1"/>
</dbReference>
<dbReference type="InterPro" id="IPR003594">
    <property type="entry name" value="HATPase_dom"/>
</dbReference>
<dbReference type="Pfam" id="PF01584">
    <property type="entry name" value="CheW"/>
    <property type="match status" value="1"/>
</dbReference>
<keyword evidence="8" id="KW-0808">Transferase</keyword>
<dbReference type="SUPFAM" id="SSF47226">
    <property type="entry name" value="Histidine-containing phosphotransfer domain, HPT domain"/>
    <property type="match status" value="1"/>
</dbReference>
<dbReference type="InterPro" id="IPR036061">
    <property type="entry name" value="CheW-like_dom_sf"/>
</dbReference>
<dbReference type="InterPro" id="IPR036890">
    <property type="entry name" value="HATPase_C_sf"/>
</dbReference>
<comment type="function">
    <text evidence="13">Involved in the transmission of sensory signals from the chemoreceptors to the flagellar motors. CheA is autophosphorylated; it can transfer its phosphate group to either CheB or CheY.</text>
</comment>
<dbReference type="AlphaFoldDB" id="A0A4Y9S7W5"/>
<dbReference type="Pfam" id="PF02518">
    <property type="entry name" value="HATPase_c"/>
    <property type="match status" value="1"/>
</dbReference>
<dbReference type="OrthoDB" id="9146932at2"/>
<dbReference type="CDD" id="cd16916">
    <property type="entry name" value="HATPase_CheA-like"/>
    <property type="match status" value="1"/>
</dbReference>
<dbReference type="Pfam" id="PF01627">
    <property type="entry name" value="Hpt"/>
    <property type="match status" value="1"/>
</dbReference>
<dbReference type="NCBIfam" id="NF007835">
    <property type="entry name" value="PRK10547.1"/>
    <property type="match status" value="1"/>
</dbReference>
<dbReference type="GO" id="GO:0006935">
    <property type="term" value="P:chemotaxis"/>
    <property type="evidence" value="ECO:0007669"/>
    <property type="project" value="UniProtKB-KW"/>
</dbReference>
<dbReference type="InterPro" id="IPR004105">
    <property type="entry name" value="CheA-like_dim"/>
</dbReference>
<dbReference type="GO" id="GO:0000155">
    <property type="term" value="F:phosphorelay sensor kinase activity"/>
    <property type="evidence" value="ECO:0007669"/>
    <property type="project" value="InterPro"/>
</dbReference>
<accession>A0A4Y9S7W5</accession>
<evidence type="ECO:0000256" key="13">
    <source>
        <dbReference type="ARBA" id="ARBA00035100"/>
    </source>
</evidence>
<dbReference type="InterPro" id="IPR035891">
    <property type="entry name" value="CheY-binding_CheA"/>
</dbReference>
<feature type="modified residue" description="Phosphohistidine" evidence="14">
    <location>
        <position position="48"/>
    </location>
</feature>
<gene>
    <name evidence="19" type="primary">cheA</name>
    <name evidence="19" type="ORF">E4L98_20270</name>
</gene>
<evidence type="ECO:0000259" key="18">
    <source>
        <dbReference type="PROSITE" id="PS50894"/>
    </source>
</evidence>
<dbReference type="RefSeq" id="WP_135203356.1">
    <property type="nucleotide sequence ID" value="NZ_SPVG01000201.1"/>
</dbReference>
<evidence type="ECO:0000256" key="7">
    <source>
        <dbReference type="ARBA" id="ARBA00022553"/>
    </source>
</evidence>
<sequence length="737" mass="79510">MTIDISQFYQVFFDEAEELLAEMERLLLAVDVDAPDAEDLNAIFRTAHSVKGGASTFGVTDMSEVTHVLETLLDRIRKGEMRLTSEHVDAFLAAKDALKMQLDGHRNGSTVDQDAVADVRMMLQSLAQDVPVAALAPVAPAYNAVETRVVDHSGGRRYRLELPAMAHREVQALGEELGLMGHVAITPLDRDRNAMVVTTHESLDDIIAICSFVLNPEDMQVTELPALSDAQAQREKAARDQVEAELGYGFFDATELHPGAAAPAAGGPGEGYGFFQPLDEIRANAADAADDARGYGFFQPVEQIRAAAGIVLEAPSAEDEAKKAAAAAAKKEEKEKAPAAGAESSSIRVSIEKVDQLINLVGELVITQAMIEQRVDTLDPMLHQRLLNSVSQLTRNTRDLQEAVMSIRMMPMDFVFSRFPRMVRDLAHKLGKKVDFITNGAATELDKGLIERIVDPLTHLVRNSIDHGIEMPEVRRAAGKSDAGRLFLSASHQGGNIIIEVSDDGGGLNREKILAKAQQNGLAVSDNMSDAEVWQLIFAPGFSTADVVTDVSGRGVGMDVVKRNISAMGGAVDIRSAKGFGTTISISLPLTLAILDGMSIRVGEEIYILPLGFVIESLQPAPADVREIAGKGRVIKVRGEYLPLVPLYQMFDIAPRYTDPCQGIVIIVETDGRKAGLFVDELVGQQQVVVKNLESNYRKVAGISGATILGDGGVSLILDVAALIRSSRQLADESIFS</sequence>
<dbReference type="InterPro" id="IPR037006">
    <property type="entry name" value="CheA-like_homodim_sf"/>
</dbReference>
<dbReference type="FunFam" id="2.30.30.40:FF:000048">
    <property type="entry name" value="Chemotaxis protein CheA, putative"/>
    <property type="match status" value="1"/>
</dbReference>
<dbReference type="SUPFAM" id="SSF55874">
    <property type="entry name" value="ATPase domain of HSP90 chaperone/DNA topoisomerase II/histidine kinase"/>
    <property type="match status" value="1"/>
</dbReference>
<dbReference type="PROSITE" id="PS50894">
    <property type="entry name" value="HPT"/>
    <property type="match status" value="1"/>
</dbReference>
<dbReference type="SMART" id="SM00387">
    <property type="entry name" value="HATPase_c"/>
    <property type="match status" value="1"/>
</dbReference>
<keyword evidence="20" id="KW-1185">Reference proteome</keyword>
<dbReference type="CDD" id="cd00088">
    <property type="entry name" value="HPT"/>
    <property type="match status" value="1"/>
</dbReference>
<keyword evidence="11" id="KW-0067">ATP-binding</keyword>
<keyword evidence="7 14" id="KW-0597">Phosphoprotein</keyword>
<dbReference type="PANTHER" id="PTHR43395:SF10">
    <property type="entry name" value="CHEMOTAXIS PROTEIN CHEA"/>
    <property type="match status" value="1"/>
</dbReference>
<evidence type="ECO:0000256" key="4">
    <source>
        <dbReference type="ARBA" id="ARBA00021495"/>
    </source>
</evidence>
<keyword evidence="9" id="KW-0547">Nucleotide-binding</keyword>
<reference evidence="19 20" key="1">
    <citation type="submission" date="2019-03" db="EMBL/GenBank/DDBJ databases">
        <title>Draft Genome Sequence of Duganella callidus sp. nov., a Novel Duganella Species Isolated from Cultivated Soil.</title>
        <authorList>
            <person name="Raths R."/>
            <person name="Peta V."/>
            <person name="Bucking H."/>
        </authorList>
    </citation>
    <scope>NUCLEOTIDE SEQUENCE [LARGE SCALE GENOMIC DNA]</scope>
    <source>
        <strain evidence="19 20">DN04</strain>
    </source>
</reference>
<evidence type="ECO:0000256" key="14">
    <source>
        <dbReference type="PROSITE-ProRule" id="PRU00110"/>
    </source>
</evidence>
<dbReference type="Proteomes" id="UP000297729">
    <property type="component" value="Unassembled WGS sequence"/>
</dbReference>
<dbReference type="PROSITE" id="PS50851">
    <property type="entry name" value="CHEW"/>
    <property type="match status" value="1"/>
</dbReference>
<comment type="caution">
    <text evidence="19">The sequence shown here is derived from an EMBL/GenBank/DDBJ whole genome shotgun (WGS) entry which is preliminary data.</text>
</comment>
<dbReference type="CDD" id="cd00731">
    <property type="entry name" value="CheA_reg"/>
    <property type="match status" value="1"/>
</dbReference>
<evidence type="ECO:0000256" key="15">
    <source>
        <dbReference type="SAM" id="MobiDB-lite"/>
    </source>
</evidence>
<keyword evidence="12" id="KW-0902">Two-component regulatory system</keyword>
<dbReference type="Gene3D" id="1.10.287.560">
    <property type="entry name" value="Histidine kinase CheA-like, homodimeric domain"/>
    <property type="match status" value="1"/>
</dbReference>
<protein>
    <recommendedName>
        <fullName evidence="4">Chemotaxis protein CheA</fullName>
        <ecNumber evidence="3">2.7.13.3</ecNumber>
    </recommendedName>
</protein>
<evidence type="ECO:0000256" key="2">
    <source>
        <dbReference type="ARBA" id="ARBA00004496"/>
    </source>
</evidence>
<dbReference type="SUPFAM" id="SSF47384">
    <property type="entry name" value="Homodimeric domain of signal transducing histidine kinase"/>
    <property type="match status" value="1"/>
</dbReference>
<dbReference type="PRINTS" id="PR00344">
    <property type="entry name" value="BCTRLSENSOR"/>
</dbReference>
<evidence type="ECO:0000313" key="20">
    <source>
        <dbReference type="Proteomes" id="UP000297729"/>
    </source>
</evidence>
<comment type="subcellular location">
    <subcellularLocation>
        <location evidence="2">Cytoplasm</location>
    </subcellularLocation>
</comment>
<evidence type="ECO:0000259" key="17">
    <source>
        <dbReference type="PROSITE" id="PS50851"/>
    </source>
</evidence>
<evidence type="ECO:0000256" key="10">
    <source>
        <dbReference type="ARBA" id="ARBA00022777"/>
    </source>
</evidence>
<dbReference type="EC" id="2.7.13.3" evidence="3"/>
<evidence type="ECO:0000256" key="12">
    <source>
        <dbReference type="ARBA" id="ARBA00023012"/>
    </source>
</evidence>
<evidence type="ECO:0000256" key="6">
    <source>
        <dbReference type="ARBA" id="ARBA00022500"/>
    </source>
</evidence>
<evidence type="ECO:0000256" key="5">
    <source>
        <dbReference type="ARBA" id="ARBA00022490"/>
    </source>
</evidence>
<keyword evidence="10" id="KW-0418">Kinase</keyword>
<dbReference type="Gene3D" id="1.20.120.160">
    <property type="entry name" value="HPT domain"/>
    <property type="match status" value="1"/>
</dbReference>
<feature type="compositionally biased region" description="Basic and acidic residues" evidence="15">
    <location>
        <begin position="323"/>
        <end position="337"/>
    </location>
</feature>
<dbReference type="SUPFAM" id="SSF55052">
    <property type="entry name" value="CheY-binding domain of CheA"/>
    <property type="match status" value="1"/>
</dbReference>
<dbReference type="SMART" id="SM00260">
    <property type="entry name" value="CheW"/>
    <property type="match status" value="1"/>
</dbReference>
<dbReference type="Pfam" id="PF09078">
    <property type="entry name" value="CheY-binding"/>
    <property type="match status" value="1"/>
</dbReference>
<evidence type="ECO:0000256" key="9">
    <source>
        <dbReference type="ARBA" id="ARBA00022741"/>
    </source>
</evidence>
<dbReference type="Gene3D" id="3.30.70.400">
    <property type="entry name" value="CheY-binding domain of CheA"/>
    <property type="match status" value="1"/>
</dbReference>
<evidence type="ECO:0000256" key="3">
    <source>
        <dbReference type="ARBA" id="ARBA00012438"/>
    </source>
</evidence>
<dbReference type="InterPro" id="IPR002545">
    <property type="entry name" value="CheW-lke_dom"/>
</dbReference>
<dbReference type="SUPFAM" id="SSF50341">
    <property type="entry name" value="CheW-like"/>
    <property type="match status" value="1"/>
</dbReference>
<dbReference type="SMART" id="SM01231">
    <property type="entry name" value="H-kinase_dim"/>
    <property type="match status" value="1"/>
</dbReference>
<dbReference type="InterPro" id="IPR008207">
    <property type="entry name" value="Sig_transdc_His_kin_Hpt_dom"/>
</dbReference>
<name>A0A4Y9S7W5_9BURK</name>
<keyword evidence="6" id="KW-0145">Chemotaxis</keyword>
<feature type="domain" description="HPt" evidence="18">
    <location>
        <begin position="1"/>
        <end position="105"/>
    </location>
</feature>
<evidence type="ECO:0000259" key="16">
    <source>
        <dbReference type="PROSITE" id="PS50109"/>
    </source>
</evidence>
<dbReference type="GO" id="GO:0005524">
    <property type="term" value="F:ATP binding"/>
    <property type="evidence" value="ECO:0007669"/>
    <property type="project" value="UniProtKB-KW"/>
</dbReference>
<dbReference type="InterPro" id="IPR004358">
    <property type="entry name" value="Sig_transdc_His_kin-like_C"/>
</dbReference>
<evidence type="ECO:0000256" key="8">
    <source>
        <dbReference type="ARBA" id="ARBA00022679"/>
    </source>
</evidence>
<dbReference type="EMBL" id="SPVG01000201">
    <property type="protein sequence ID" value="TFW17622.1"/>
    <property type="molecule type" value="Genomic_DNA"/>
</dbReference>
<dbReference type="PANTHER" id="PTHR43395">
    <property type="entry name" value="SENSOR HISTIDINE KINASE CHEA"/>
    <property type="match status" value="1"/>
</dbReference>
<dbReference type="Gene3D" id="2.30.30.40">
    <property type="entry name" value="SH3 Domains"/>
    <property type="match status" value="1"/>
</dbReference>
<dbReference type="InterPro" id="IPR005467">
    <property type="entry name" value="His_kinase_dom"/>
</dbReference>
<dbReference type="InterPro" id="IPR051315">
    <property type="entry name" value="Bact_Chemotaxis_CheA"/>
</dbReference>
<dbReference type="Pfam" id="PF02895">
    <property type="entry name" value="H-kinase_dim"/>
    <property type="match status" value="1"/>
</dbReference>